<dbReference type="Proteomes" id="UP000030905">
    <property type="component" value="Chromosome"/>
</dbReference>
<dbReference type="Proteomes" id="UP000028042">
    <property type="component" value="Unassembled WGS sequence"/>
</dbReference>
<sequence length="100" mass="11952">MIKNYLVSVYNKEEGYKDEYGAFAEGDLKFIKSKFVDIQPYSTELLLKDYGYNIEVSSRIFDEIDDDIKIGTILQYKDEQYEVRKIINWDDYREVMCYGI</sequence>
<accession>A0A0H3J4R6</accession>
<dbReference type="KEGG" id="cpae:CPAST_c24190"/>
<evidence type="ECO:0008006" key="5">
    <source>
        <dbReference type="Google" id="ProtNLM"/>
    </source>
</evidence>
<reference evidence="2 3" key="3">
    <citation type="journal article" name="Genome Announc.">
        <title>Improved Draft Genome Sequence of Clostridium pasteurianum Strain ATCC 6013 (DSM 525) Using a Hybrid Next-Generation Sequencing Approach.</title>
        <authorList>
            <person name="Pyne M.E."/>
            <person name="Utturkar S."/>
            <person name="Brown S.D."/>
            <person name="Moo-Young M."/>
            <person name="Chung D.A."/>
            <person name="Chou C.P."/>
        </authorList>
    </citation>
    <scope>NUCLEOTIDE SEQUENCE [LARGE SCALE GENOMIC DNA]</scope>
    <source>
        <strain evidence="2 3">ATCC 6013</strain>
    </source>
</reference>
<dbReference type="KEGG" id="cpat:CLPA_c24190"/>
<evidence type="ECO:0000313" key="1">
    <source>
        <dbReference type="EMBL" id="AJA52477.1"/>
    </source>
</evidence>
<dbReference type="RefSeq" id="WP_003441209.1">
    <property type="nucleotide sequence ID" value="NZ_ANZB01000002.1"/>
</dbReference>
<evidence type="ECO:0000313" key="3">
    <source>
        <dbReference type="Proteomes" id="UP000028042"/>
    </source>
</evidence>
<dbReference type="eggNOG" id="ENOG5030TXD">
    <property type="taxonomic scope" value="Bacteria"/>
</dbReference>
<reference evidence="1 4" key="1">
    <citation type="journal article" date="2015" name="Genome Announc.">
        <title>Complete Genome Sequence of the Nitrogen-Fixing and Solvent-Producing Clostridium pasteurianum DSM 525.</title>
        <authorList>
            <person name="Poehlein A."/>
            <person name="Grosse-Honebrink A."/>
            <person name="Zhang Y."/>
            <person name="Minton N.P."/>
            <person name="Daniel R."/>
        </authorList>
    </citation>
    <scope>NUCLEOTIDE SEQUENCE [LARGE SCALE GENOMIC DNA]</scope>
    <source>
        <strain evidence="1">DSM 525</strain>
        <strain evidence="4">DSM 525 / ATCC 6013</strain>
    </source>
</reference>
<reference evidence="2" key="2">
    <citation type="submission" date="2015-10" db="EMBL/GenBank/DDBJ databases">
        <title>Improved Draft Genome Sequence of Clostridium pasteurianum Strain ATCC 6013 (DSM 525) Using a Hybrid Next-Generation Sequencing Approach.</title>
        <authorList>
            <person name="Pyne M.E."/>
            <person name="Utturkar S.M."/>
            <person name="Brown S.D."/>
            <person name="Moo-Young M."/>
            <person name="Chung D.A."/>
            <person name="Chou P.C."/>
        </authorList>
    </citation>
    <scope>NUCLEOTIDE SEQUENCE</scope>
    <source>
        <strain evidence="2">ATCC 6013</strain>
    </source>
</reference>
<dbReference type="EMBL" id="JPGY02000001">
    <property type="protein sequence ID" value="KRU11513.1"/>
    <property type="molecule type" value="Genomic_DNA"/>
</dbReference>
<dbReference type="AlphaFoldDB" id="A0A0H3J4R6"/>
<evidence type="ECO:0000313" key="2">
    <source>
        <dbReference type="EMBL" id="KRU11513.1"/>
    </source>
</evidence>
<name>A0A0H3J4R6_CLOPA</name>
<evidence type="ECO:0000313" key="4">
    <source>
        <dbReference type="Proteomes" id="UP000030905"/>
    </source>
</evidence>
<keyword evidence="4" id="KW-1185">Reference proteome</keyword>
<proteinExistence type="predicted"/>
<protein>
    <recommendedName>
        <fullName evidence="5">Phage protein</fullName>
    </recommendedName>
</protein>
<dbReference type="EMBL" id="CP009268">
    <property type="protein sequence ID" value="AJA52477.1"/>
    <property type="molecule type" value="Genomic_DNA"/>
</dbReference>
<dbReference type="GeneID" id="93074559"/>
<gene>
    <name evidence="1" type="ORF">CLPA_c24190</name>
    <name evidence="2" type="ORF">CP6013_00760</name>
</gene>
<organism evidence="1 4">
    <name type="scientific">Clostridium pasteurianum DSM 525 = ATCC 6013</name>
    <dbReference type="NCBI Taxonomy" id="1262449"/>
    <lineage>
        <taxon>Bacteria</taxon>
        <taxon>Bacillati</taxon>
        <taxon>Bacillota</taxon>
        <taxon>Clostridia</taxon>
        <taxon>Eubacteriales</taxon>
        <taxon>Clostridiaceae</taxon>
        <taxon>Clostridium</taxon>
    </lineage>
</organism>
<dbReference type="PATRIC" id="fig|1262449.3.peg.571"/>